<dbReference type="Pfam" id="PF03167">
    <property type="entry name" value="UDG"/>
    <property type="match status" value="1"/>
</dbReference>
<dbReference type="NCBIfam" id="TIGR00628">
    <property type="entry name" value="ung"/>
    <property type="match status" value="1"/>
</dbReference>
<dbReference type="NCBIfam" id="NF003588">
    <property type="entry name" value="PRK05254.1-1"/>
    <property type="match status" value="1"/>
</dbReference>
<comment type="caution">
    <text evidence="13">The sequence shown here is derived from an EMBL/GenBank/DDBJ whole genome shotgun (WGS) entry which is preliminary data.</text>
</comment>
<evidence type="ECO:0000256" key="5">
    <source>
        <dbReference type="ARBA" id="ARBA00018429"/>
    </source>
</evidence>
<keyword evidence="8 9" id="KW-0234">DNA repair</keyword>
<dbReference type="SMART" id="SM00986">
    <property type="entry name" value="UDG"/>
    <property type="match status" value="1"/>
</dbReference>
<evidence type="ECO:0000256" key="3">
    <source>
        <dbReference type="ARBA" id="ARBA00008184"/>
    </source>
</evidence>
<dbReference type="NCBIfam" id="NF003591">
    <property type="entry name" value="PRK05254.1-4"/>
    <property type="match status" value="1"/>
</dbReference>
<dbReference type="Gene3D" id="3.40.470.10">
    <property type="entry name" value="Uracil-DNA glycosylase-like domain"/>
    <property type="match status" value="1"/>
</dbReference>
<dbReference type="CDD" id="cd10027">
    <property type="entry name" value="UDG-F1-like"/>
    <property type="match status" value="1"/>
</dbReference>
<dbReference type="PANTHER" id="PTHR11264:SF0">
    <property type="entry name" value="URACIL-DNA GLYCOSYLASE"/>
    <property type="match status" value="1"/>
</dbReference>
<keyword evidence="7 9" id="KW-0378">Hydrolase</keyword>
<dbReference type="NCBIfam" id="NF003592">
    <property type="entry name" value="PRK05254.1-5"/>
    <property type="match status" value="1"/>
</dbReference>
<organism evidence="13 14">
    <name type="scientific">Sphingobacterium phlebotomi</name>
    <dbReference type="NCBI Taxonomy" id="2605433"/>
    <lineage>
        <taxon>Bacteria</taxon>
        <taxon>Pseudomonadati</taxon>
        <taxon>Bacteroidota</taxon>
        <taxon>Sphingobacteriia</taxon>
        <taxon>Sphingobacteriales</taxon>
        <taxon>Sphingobacteriaceae</taxon>
        <taxon>Sphingobacterium</taxon>
    </lineage>
</organism>
<evidence type="ECO:0000259" key="12">
    <source>
        <dbReference type="SMART" id="SM00986"/>
    </source>
</evidence>
<keyword evidence="6 9" id="KW-0227">DNA damage</keyword>
<dbReference type="HAMAP" id="MF_00148">
    <property type="entry name" value="UDG"/>
    <property type="match status" value="1"/>
</dbReference>
<dbReference type="EMBL" id="VTAV01000002">
    <property type="protein sequence ID" value="TYR37596.1"/>
    <property type="molecule type" value="Genomic_DNA"/>
</dbReference>
<dbReference type="PROSITE" id="PS00130">
    <property type="entry name" value="U_DNA_GLYCOSYLASE"/>
    <property type="match status" value="1"/>
</dbReference>
<keyword evidence="13" id="KW-0326">Glycosidase</keyword>
<dbReference type="NCBIfam" id="NF003589">
    <property type="entry name" value="PRK05254.1-2"/>
    <property type="match status" value="1"/>
</dbReference>
<dbReference type="AlphaFoldDB" id="A0A5D4H9R1"/>
<dbReference type="InterPro" id="IPR005122">
    <property type="entry name" value="Uracil-DNA_glycosylase-like"/>
</dbReference>
<name>A0A5D4H9R1_9SPHI</name>
<reference evidence="13 14" key="1">
    <citation type="submission" date="2019-08" db="EMBL/GenBank/DDBJ databases">
        <title>Phlebobacter frassis gen. nov. sp. nov., a new member of family Sphingobacteriaceae isolated from sand fly rearing media.</title>
        <authorList>
            <person name="Kakumanu M.L."/>
            <person name="Marayati B.F."/>
            <person name="Wada-Katsumata A."/>
            <person name="Wasserberg G."/>
            <person name="Schal C."/>
            <person name="Apperson C.S."/>
            <person name="Ponnusamy L."/>
        </authorList>
    </citation>
    <scope>NUCLEOTIDE SEQUENCE [LARGE SCALE GENOMIC DNA]</scope>
    <source>
        <strain evidence="13 14">SSI9</strain>
    </source>
</reference>
<evidence type="ECO:0000256" key="10">
    <source>
        <dbReference type="PROSITE-ProRule" id="PRU10072"/>
    </source>
</evidence>
<comment type="similarity">
    <text evidence="3 9 11">Belongs to the uracil-DNA glycosylase (UDG) superfamily. UNG family.</text>
</comment>
<dbReference type="RefSeq" id="WP_148918335.1">
    <property type="nucleotide sequence ID" value="NZ_VTAV01000002.1"/>
</dbReference>
<feature type="domain" description="Uracil-DNA glycosylase-like" evidence="12">
    <location>
        <begin position="50"/>
        <end position="211"/>
    </location>
</feature>
<sequence>MAERYDSSWEPILKPLFRQDYMRSLSAFVQHERRQAQVFPPETLVLNAFRLTPFDNIKVVILGQDPYHNDGQAHGLSFSVPKGMALPPSLKNIYTELVSDISGFQYPTSGDLTKWAEQGVLLLNATLTVRAHQAASHQRRGWEEFTDQVIHLVSQKLENVVFMLWGSYAQKKSMLIDPKKHLILKAVHPSPLSAHRGFFGCKHFSQANAYLQSKGRQPIDWQI</sequence>
<dbReference type="InterPro" id="IPR036895">
    <property type="entry name" value="Uracil-DNA_glycosylase-like_sf"/>
</dbReference>
<dbReference type="InterPro" id="IPR002043">
    <property type="entry name" value="UDG_fam1"/>
</dbReference>
<proteinExistence type="inferred from homology"/>
<evidence type="ECO:0000313" key="14">
    <source>
        <dbReference type="Proteomes" id="UP000322362"/>
    </source>
</evidence>
<accession>A0A5D4H9R1</accession>
<evidence type="ECO:0000256" key="8">
    <source>
        <dbReference type="ARBA" id="ARBA00023204"/>
    </source>
</evidence>
<dbReference type="SMART" id="SM00987">
    <property type="entry name" value="UreE_C"/>
    <property type="match status" value="1"/>
</dbReference>
<evidence type="ECO:0000256" key="9">
    <source>
        <dbReference type="HAMAP-Rule" id="MF_00148"/>
    </source>
</evidence>
<protein>
    <recommendedName>
        <fullName evidence="5 9">Uracil-DNA glycosylase</fullName>
        <shortName evidence="9">UDG</shortName>
        <ecNumber evidence="4 9">3.2.2.27</ecNumber>
    </recommendedName>
</protein>
<evidence type="ECO:0000256" key="11">
    <source>
        <dbReference type="RuleBase" id="RU003780"/>
    </source>
</evidence>
<comment type="subcellular location">
    <subcellularLocation>
        <location evidence="9">Cytoplasm</location>
    </subcellularLocation>
</comment>
<dbReference type="InterPro" id="IPR018085">
    <property type="entry name" value="Ura-DNA_Glyclase_AS"/>
</dbReference>
<keyword evidence="9" id="KW-0963">Cytoplasm</keyword>
<feature type="active site" description="Proton acceptor" evidence="9 10">
    <location>
        <position position="65"/>
    </location>
</feature>
<evidence type="ECO:0000256" key="2">
    <source>
        <dbReference type="ARBA" id="ARBA00002631"/>
    </source>
</evidence>
<dbReference type="EC" id="3.2.2.27" evidence="4 9"/>
<dbReference type="Proteomes" id="UP000322362">
    <property type="component" value="Unassembled WGS sequence"/>
</dbReference>
<evidence type="ECO:0000256" key="7">
    <source>
        <dbReference type="ARBA" id="ARBA00022801"/>
    </source>
</evidence>
<dbReference type="PANTHER" id="PTHR11264">
    <property type="entry name" value="URACIL-DNA GLYCOSYLASE"/>
    <property type="match status" value="1"/>
</dbReference>
<comment type="function">
    <text evidence="2 9 11">Excises uracil residues from the DNA which can arise as a result of misincorporation of dUMP residues by DNA polymerase or due to deamination of cytosine.</text>
</comment>
<keyword evidence="14" id="KW-1185">Reference proteome</keyword>
<dbReference type="FunFam" id="3.40.470.10:FF:000001">
    <property type="entry name" value="Uracil-DNA glycosylase"/>
    <property type="match status" value="1"/>
</dbReference>
<gene>
    <name evidence="9" type="primary">ung</name>
    <name evidence="13" type="ORF">FXV77_06255</name>
</gene>
<evidence type="ECO:0000256" key="1">
    <source>
        <dbReference type="ARBA" id="ARBA00001400"/>
    </source>
</evidence>
<dbReference type="GO" id="GO:0005737">
    <property type="term" value="C:cytoplasm"/>
    <property type="evidence" value="ECO:0007669"/>
    <property type="project" value="UniProtKB-SubCell"/>
</dbReference>
<dbReference type="SUPFAM" id="SSF52141">
    <property type="entry name" value="Uracil-DNA glycosylase-like"/>
    <property type="match status" value="1"/>
</dbReference>
<comment type="catalytic activity">
    <reaction evidence="1 9 11">
        <text>Hydrolyzes single-stranded DNA or mismatched double-stranded DNA and polynucleotides, releasing free uracil.</text>
        <dbReference type="EC" id="3.2.2.27"/>
    </reaction>
</comment>
<evidence type="ECO:0000313" key="13">
    <source>
        <dbReference type="EMBL" id="TYR37596.1"/>
    </source>
</evidence>
<dbReference type="GO" id="GO:0004844">
    <property type="term" value="F:uracil DNA N-glycosylase activity"/>
    <property type="evidence" value="ECO:0007669"/>
    <property type="project" value="UniProtKB-UniRule"/>
</dbReference>
<dbReference type="GO" id="GO:0097510">
    <property type="term" value="P:base-excision repair, AP site formation via deaminated base removal"/>
    <property type="evidence" value="ECO:0007669"/>
    <property type="project" value="TreeGrafter"/>
</dbReference>
<evidence type="ECO:0000256" key="4">
    <source>
        <dbReference type="ARBA" id="ARBA00012030"/>
    </source>
</evidence>
<evidence type="ECO:0000256" key="6">
    <source>
        <dbReference type="ARBA" id="ARBA00022763"/>
    </source>
</evidence>